<accession>A0AAV5BML4</accession>
<evidence type="ECO:0000313" key="2">
    <source>
        <dbReference type="Proteomes" id="UP001054889"/>
    </source>
</evidence>
<name>A0AAV5BML4_ELECO</name>
<dbReference type="GO" id="GO:0005851">
    <property type="term" value="C:eukaryotic translation initiation factor 2B complex"/>
    <property type="evidence" value="ECO:0007669"/>
    <property type="project" value="TreeGrafter"/>
</dbReference>
<dbReference type="GO" id="GO:0031369">
    <property type="term" value="F:translation initiation factor binding"/>
    <property type="evidence" value="ECO:0007669"/>
    <property type="project" value="TreeGrafter"/>
</dbReference>
<organism evidence="1 2">
    <name type="scientific">Eleusine coracana subsp. coracana</name>
    <dbReference type="NCBI Taxonomy" id="191504"/>
    <lineage>
        <taxon>Eukaryota</taxon>
        <taxon>Viridiplantae</taxon>
        <taxon>Streptophyta</taxon>
        <taxon>Embryophyta</taxon>
        <taxon>Tracheophyta</taxon>
        <taxon>Spermatophyta</taxon>
        <taxon>Magnoliopsida</taxon>
        <taxon>Liliopsida</taxon>
        <taxon>Poales</taxon>
        <taxon>Poaceae</taxon>
        <taxon>PACMAD clade</taxon>
        <taxon>Chloridoideae</taxon>
        <taxon>Cynodonteae</taxon>
        <taxon>Eleusininae</taxon>
        <taxon>Eleusine</taxon>
    </lineage>
</organism>
<keyword evidence="2" id="KW-1185">Reference proteome</keyword>
<sequence>MAVESHGAISAGDAFRVMYDRGVVSYIMIRMEMLLKFEEICQEITKEFSPTFAKILPFLCGEIASEDAILRCAEEKEYADKSNKLFLKQPEAFIQNQS</sequence>
<proteinExistence type="predicted"/>
<protein>
    <submittedName>
        <fullName evidence="1">Uncharacterized protein</fullName>
    </submittedName>
</protein>
<dbReference type="PANTHER" id="PTHR45887:SF1">
    <property type="entry name" value="TRANSLATION INITIATION FACTOR EIF-2B SUBUNIT EPSILON"/>
    <property type="match status" value="1"/>
</dbReference>
<dbReference type="Gene3D" id="1.25.40.180">
    <property type="match status" value="1"/>
</dbReference>
<dbReference type="InterPro" id="IPR051956">
    <property type="entry name" value="eIF2B_epsilon"/>
</dbReference>
<comment type="caution">
    <text evidence="1">The sequence shown here is derived from an EMBL/GenBank/DDBJ whole genome shotgun (WGS) entry which is preliminary data.</text>
</comment>
<evidence type="ECO:0000313" key="1">
    <source>
        <dbReference type="EMBL" id="GJM87206.1"/>
    </source>
</evidence>
<dbReference type="GO" id="GO:0005085">
    <property type="term" value="F:guanyl-nucleotide exchange factor activity"/>
    <property type="evidence" value="ECO:0007669"/>
    <property type="project" value="TreeGrafter"/>
</dbReference>
<dbReference type="AlphaFoldDB" id="A0AAV5BML4"/>
<dbReference type="EMBL" id="BQKI01000001">
    <property type="protein sequence ID" value="GJM87206.1"/>
    <property type="molecule type" value="Genomic_DNA"/>
</dbReference>
<dbReference type="GO" id="GO:0003743">
    <property type="term" value="F:translation initiation factor activity"/>
    <property type="evidence" value="ECO:0007669"/>
    <property type="project" value="TreeGrafter"/>
</dbReference>
<dbReference type="Proteomes" id="UP001054889">
    <property type="component" value="Unassembled WGS sequence"/>
</dbReference>
<reference evidence="1" key="1">
    <citation type="journal article" date="2018" name="DNA Res.">
        <title>Multiple hybrid de novo genome assembly of finger millet, an orphan allotetraploid crop.</title>
        <authorList>
            <person name="Hatakeyama M."/>
            <person name="Aluri S."/>
            <person name="Balachadran M.T."/>
            <person name="Sivarajan S.R."/>
            <person name="Patrignani A."/>
            <person name="Gruter S."/>
            <person name="Poveda L."/>
            <person name="Shimizu-Inatsugi R."/>
            <person name="Baeten J."/>
            <person name="Francoijs K.J."/>
            <person name="Nataraja K.N."/>
            <person name="Reddy Y.A.N."/>
            <person name="Phadnis S."/>
            <person name="Ravikumar R.L."/>
            <person name="Schlapbach R."/>
            <person name="Sreeman S.M."/>
            <person name="Shimizu K.K."/>
        </authorList>
    </citation>
    <scope>NUCLEOTIDE SEQUENCE</scope>
</reference>
<dbReference type="PANTHER" id="PTHR45887">
    <property type="entry name" value="TRANSLATION INITIATION FACTOR EIF-2B SUBUNIT EPSILON"/>
    <property type="match status" value="1"/>
</dbReference>
<gene>
    <name evidence="1" type="primary">ga03138</name>
    <name evidence="1" type="ORF">PR202_ga03138</name>
</gene>
<reference evidence="1" key="2">
    <citation type="submission" date="2021-12" db="EMBL/GenBank/DDBJ databases">
        <title>Resequencing data analysis of finger millet.</title>
        <authorList>
            <person name="Hatakeyama M."/>
            <person name="Aluri S."/>
            <person name="Balachadran M.T."/>
            <person name="Sivarajan S.R."/>
            <person name="Poveda L."/>
            <person name="Shimizu-Inatsugi R."/>
            <person name="Schlapbach R."/>
            <person name="Sreeman S.M."/>
            <person name="Shimizu K.K."/>
        </authorList>
    </citation>
    <scope>NUCLEOTIDE SEQUENCE</scope>
</reference>